<evidence type="ECO:0000313" key="2">
    <source>
        <dbReference type="EMBL" id="TGX48684.1"/>
    </source>
</evidence>
<proteinExistence type="predicted"/>
<keyword evidence="3" id="KW-1185">Reference proteome</keyword>
<feature type="compositionally biased region" description="Basic residues" evidence="1">
    <location>
        <begin position="156"/>
        <end position="166"/>
    </location>
</feature>
<dbReference type="SUPFAM" id="SSF89550">
    <property type="entry name" value="PHP domain-like"/>
    <property type="match status" value="1"/>
</dbReference>
<dbReference type="EMBL" id="SRXT01000010">
    <property type="protein sequence ID" value="TGX48684.1"/>
    <property type="molecule type" value="Genomic_DNA"/>
</dbReference>
<dbReference type="RefSeq" id="WP_135965719.1">
    <property type="nucleotide sequence ID" value="NZ_SRXT01000010.1"/>
</dbReference>
<comment type="caution">
    <text evidence="2">The sequence shown here is derived from an EMBL/GenBank/DDBJ whole genome shotgun (WGS) entry which is preliminary data.</text>
</comment>
<dbReference type="InterPro" id="IPR016195">
    <property type="entry name" value="Pol/histidinol_Pase-like"/>
</dbReference>
<name>A0A4S1WYM7_9SPHN</name>
<accession>A0A4S1WYM7</accession>
<evidence type="ECO:0008006" key="4">
    <source>
        <dbReference type="Google" id="ProtNLM"/>
    </source>
</evidence>
<organism evidence="2 3">
    <name type="scientific">Sphingomonas gei</name>
    <dbReference type="NCBI Taxonomy" id="1395960"/>
    <lineage>
        <taxon>Bacteria</taxon>
        <taxon>Pseudomonadati</taxon>
        <taxon>Pseudomonadota</taxon>
        <taxon>Alphaproteobacteria</taxon>
        <taxon>Sphingomonadales</taxon>
        <taxon>Sphingomonadaceae</taxon>
        <taxon>Sphingomonas</taxon>
    </lineage>
</organism>
<dbReference type="Proteomes" id="UP000306147">
    <property type="component" value="Unassembled WGS sequence"/>
</dbReference>
<gene>
    <name evidence="2" type="ORF">E5A73_20470</name>
</gene>
<reference evidence="2 3" key="1">
    <citation type="submission" date="2019-04" db="EMBL/GenBank/DDBJ databases">
        <title>Sphingomonas psychrotolerans sp. nov., isolated from soil in the Tianshan Mountains, Xinjiang, China.</title>
        <authorList>
            <person name="Luo Y."/>
            <person name="Sheng H."/>
        </authorList>
    </citation>
    <scope>NUCLEOTIDE SEQUENCE [LARGE SCALE GENOMIC DNA]</scope>
    <source>
        <strain evidence="2 3">ZFGT-11</strain>
    </source>
</reference>
<evidence type="ECO:0000313" key="3">
    <source>
        <dbReference type="Proteomes" id="UP000306147"/>
    </source>
</evidence>
<dbReference type="OrthoDB" id="9804333at2"/>
<protein>
    <recommendedName>
        <fullName evidence="4">PHP domain-containing protein</fullName>
    </recommendedName>
</protein>
<dbReference type="Gene3D" id="3.20.20.140">
    <property type="entry name" value="Metal-dependent hydrolases"/>
    <property type="match status" value="1"/>
</dbReference>
<feature type="region of interest" description="Disordered" evidence="1">
    <location>
        <begin position="133"/>
        <end position="166"/>
    </location>
</feature>
<evidence type="ECO:0000256" key="1">
    <source>
        <dbReference type="SAM" id="MobiDB-lite"/>
    </source>
</evidence>
<sequence length="166" mass="17846">MLGIPNARCDSRAAYRVTVRFDQRDRLEASAAIAEPRIVDAPAAAGLDFIAATDHNNTAHFGGLREFQPWFDKLLLIPGIEITTFGGHVNISDPRRFVDFRVGSEAVPDVGALQRGIADARAIMSINHPALPSGERCMAGKGSPRLGPPLPSVRKAPGRQRLAKSA</sequence>
<dbReference type="AlphaFoldDB" id="A0A4S1WYM7"/>